<sequence>MGNYVFESDDTLTRRHLGALEGAFDAVSIRRLDESGVRAGWKCLDAGAGSGSIARWLADRVGSSGEVVATDTDLRLLEGVQGGNIRVLEHDLTRDPLPEAEYDLVHARLLLILLTERDRVLDRLIGALKPGGVLVLEDFDVAGSGTLLAPEDGDAEVFDRVLEAYLTAMAAAGVDNRWGRHLYAALRYRGLHDVRSVGRTEAWPGGSPGCELIRANLVQLRRRILDQGTVSPGEWERAVELLGDEKFAMRSFLLVSNTGLR</sequence>
<evidence type="ECO:0000313" key="3">
    <source>
        <dbReference type="Proteomes" id="UP001180845"/>
    </source>
</evidence>
<evidence type="ECO:0000313" key="2">
    <source>
        <dbReference type="EMBL" id="MDR7300824.1"/>
    </source>
</evidence>
<gene>
    <name evidence="2" type="ORF">JOF55_001005</name>
</gene>
<dbReference type="CDD" id="cd02440">
    <property type="entry name" value="AdoMet_MTases"/>
    <property type="match status" value="1"/>
</dbReference>
<proteinExistence type="predicted"/>
<keyword evidence="2" id="KW-0808">Transferase</keyword>
<dbReference type="GO" id="GO:0032259">
    <property type="term" value="P:methylation"/>
    <property type="evidence" value="ECO:0007669"/>
    <property type="project" value="UniProtKB-KW"/>
</dbReference>
<accession>A0AAE3ZCZ5</accession>
<dbReference type="RefSeq" id="WP_310270253.1">
    <property type="nucleotide sequence ID" value="NZ_JAVDXW010000001.1"/>
</dbReference>
<dbReference type="SUPFAM" id="SSF53335">
    <property type="entry name" value="S-adenosyl-L-methionine-dependent methyltransferases"/>
    <property type="match status" value="1"/>
</dbReference>
<comment type="caution">
    <text evidence="2">The sequence shown here is derived from an EMBL/GenBank/DDBJ whole genome shotgun (WGS) entry which is preliminary data.</text>
</comment>
<keyword evidence="3" id="KW-1185">Reference proteome</keyword>
<dbReference type="Proteomes" id="UP001180845">
    <property type="component" value="Unassembled WGS sequence"/>
</dbReference>
<keyword evidence="2" id="KW-0489">Methyltransferase</keyword>
<organism evidence="2 3">
    <name type="scientific">Haloactinomyces albus</name>
    <dbReference type="NCBI Taxonomy" id="1352928"/>
    <lineage>
        <taxon>Bacteria</taxon>
        <taxon>Bacillati</taxon>
        <taxon>Actinomycetota</taxon>
        <taxon>Actinomycetes</taxon>
        <taxon>Actinopolysporales</taxon>
        <taxon>Actinopolysporaceae</taxon>
        <taxon>Haloactinomyces</taxon>
    </lineage>
</organism>
<dbReference type="Gene3D" id="3.40.50.150">
    <property type="entry name" value="Vaccinia Virus protein VP39"/>
    <property type="match status" value="1"/>
</dbReference>
<protein>
    <submittedName>
        <fullName evidence="2">SAM-dependent methyltransferase</fullName>
    </submittedName>
</protein>
<dbReference type="AlphaFoldDB" id="A0AAE3ZCZ5"/>
<dbReference type="Pfam" id="PF13649">
    <property type="entry name" value="Methyltransf_25"/>
    <property type="match status" value="1"/>
</dbReference>
<name>A0AAE3ZCZ5_9ACTN</name>
<dbReference type="PANTHER" id="PTHR43591">
    <property type="entry name" value="METHYLTRANSFERASE"/>
    <property type="match status" value="1"/>
</dbReference>
<evidence type="ECO:0000259" key="1">
    <source>
        <dbReference type="Pfam" id="PF13649"/>
    </source>
</evidence>
<dbReference type="GO" id="GO:0008757">
    <property type="term" value="F:S-adenosylmethionine-dependent methyltransferase activity"/>
    <property type="evidence" value="ECO:0007669"/>
    <property type="project" value="InterPro"/>
</dbReference>
<dbReference type="EMBL" id="JAVDXW010000001">
    <property type="protein sequence ID" value="MDR7300824.1"/>
    <property type="molecule type" value="Genomic_DNA"/>
</dbReference>
<reference evidence="2" key="1">
    <citation type="submission" date="2023-07" db="EMBL/GenBank/DDBJ databases">
        <title>Sequencing the genomes of 1000 actinobacteria strains.</title>
        <authorList>
            <person name="Klenk H.-P."/>
        </authorList>
    </citation>
    <scope>NUCLEOTIDE SEQUENCE</scope>
    <source>
        <strain evidence="2">DSM 45977</strain>
    </source>
</reference>
<dbReference type="InterPro" id="IPR029063">
    <property type="entry name" value="SAM-dependent_MTases_sf"/>
</dbReference>
<dbReference type="InterPro" id="IPR041698">
    <property type="entry name" value="Methyltransf_25"/>
</dbReference>
<feature type="domain" description="Methyltransferase" evidence="1">
    <location>
        <begin position="44"/>
        <end position="132"/>
    </location>
</feature>